<name>A0A0L6UI81_9BASI</name>
<dbReference type="AlphaFoldDB" id="A0A0L6UI81"/>
<evidence type="ECO:0000313" key="3">
    <source>
        <dbReference type="Proteomes" id="UP000037035"/>
    </source>
</evidence>
<accession>A0A0L6UI81</accession>
<keyword evidence="3" id="KW-1185">Reference proteome</keyword>
<proteinExistence type="predicted"/>
<dbReference type="Proteomes" id="UP000037035">
    <property type="component" value="Unassembled WGS sequence"/>
</dbReference>
<dbReference type="EMBL" id="LAVV01011282">
    <property type="protein sequence ID" value="KNZ47962.1"/>
    <property type="molecule type" value="Genomic_DNA"/>
</dbReference>
<dbReference type="VEuPathDB" id="FungiDB:VP01_6006g1"/>
<feature type="region of interest" description="Disordered" evidence="1">
    <location>
        <begin position="106"/>
        <end position="135"/>
    </location>
</feature>
<reference evidence="2 3" key="1">
    <citation type="submission" date="2015-08" db="EMBL/GenBank/DDBJ databases">
        <title>Next Generation Sequencing and Analysis of the Genome of Puccinia sorghi L Schw, the Causal Agent of Maize Common Rust.</title>
        <authorList>
            <person name="Rochi L."/>
            <person name="Burguener G."/>
            <person name="Darino M."/>
            <person name="Turjanski A."/>
            <person name="Kreff E."/>
            <person name="Dieguez M.J."/>
            <person name="Sacco F."/>
        </authorList>
    </citation>
    <scope>NUCLEOTIDE SEQUENCE [LARGE SCALE GENOMIC DNA]</scope>
    <source>
        <strain evidence="2 3">RO10H11247</strain>
    </source>
</reference>
<feature type="compositionally biased region" description="Basic and acidic residues" evidence="1">
    <location>
        <begin position="115"/>
        <end position="135"/>
    </location>
</feature>
<organism evidence="2 3">
    <name type="scientific">Puccinia sorghi</name>
    <dbReference type="NCBI Taxonomy" id="27349"/>
    <lineage>
        <taxon>Eukaryota</taxon>
        <taxon>Fungi</taxon>
        <taxon>Dikarya</taxon>
        <taxon>Basidiomycota</taxon>
        <taxon>Pucciniomycotina</taxon>
        <taxon>Pucciniomycetes</taxon>
        <taxon>Pucciniales</taxon>
        <taxon>Pucciniaceae</taxon>
        <taxon>Puccinia</taxon>
    </lineage>
</organism>
<sequence>MECSVQDDTPEFYSKEEIAHLHLILDNKPLTQLPKIFEKFHQIFGNSCSYRVSGTRSQGKNQRNARNTQINLCPIQPNTYNPLTRLLKLNHKIIKINWPLEIIRGNSNPEEKEDWDQGKLDMELDSKNEDTEEPR</sequence>
<evidence type="ECO:0000313" key="2">
    <source>
        <dbReference type="EMBL" id="KNZ47962.1"/>
    </source>
</evidence>
<protein>
    <submittedName>
        <fullName evidence="2">Uncharacterized protein</fullName>
    </submittedName>
</protein>
<evidence type="ECO:0000256" key="1">
    <source>
        <dbReference type="SAM" id="MobiDB-lite"/>
    </source>
</evidence>
<gene>
    <name evidence="2" type="ORF">VP01_6006g1</name>
</gene>
<comment type="caution">
    <text evidence="2">The sequence shown here is derived from an EMBL/GenBank/DDBJ whole genome shotgun (WGS) entry which is preliminary data.</text>
</comment>